<evidence type="ECO:0000259" key="2">
    <source>
        <dbReference type="Pfam" id="PF10056"/>
    </source>
</evidence>
<keyword evidence="4" id="KW-1185">Reference proteome</keyword>
<dbReference type="HOGENOM" id="CLU_390277_0_0_1"/>
<dbReference type="OMA" id="EPPWRRN"/>
<proteinExistence type="predicted"/>
<dbReference type="AlphaFoldDB" id="M2NNV1"/>
<gene>
    <name evidence="3" type="ORF">BAUCODRAFT_29660</name>
</gene>
<dbReference type="PANTHER" id="PTHR38113">
    <property type="match status" value="1"/>
</dbReference>
<feature type="compositionally biased region" description="Basic and acidic residues" evidence="1">
    <location>
        <begin position="348"/>
        <end position="360"/>
    </location>
</feature>
<feature type="region of interest" description="Disordered" evidence="1">
    <location>
        <begin position="300"/>
        <end position="321"/>
    </location>
</feature>
<reference evidence="3 4" key="1">
    <citation type="journal article" date="2012" name="PLoS Pathog.">
        <title>Diverse lifestyles and strategies of plant pathogenesis encoded in the genomes of eighteen Dothideomycetes fungi.</title>
        <authorList>
            <person name="Ohm R.A."/>
            <person name="Feau N."/>
            <person name="Henrissat B."/>
            <person name="Schoch C.L."/>
            <person name="Horwitz B.A."/>
            <person name="Barry K.W."/>
            <person name="Condon B.J."/>
            <person name="Copeland A.C."/>
            <person name="Dhillon B."/>
            <person name="Glaser F."/>
            <person name="Hesse C.N."/>
            <person name="Kosti I."/>
            <person name="LaButti K."/>
            <person name="Lindquist E.A."/>
            <person name="Lucas S."/>
            <person name="Salamov A.A."/>
            <person name="Bradshaw R.E."/>
            <person name="Ciuffetti L."/>
            <person name="Hamelin R.C."/>
            <person name="Kema G.H.J."/>
            <person name="Lawrence C."/>
            <person name="Scott J.A."/>
            <person name="Spatafora J.W."/>
            <person name="Turgeon B.G."/>
            <person name="de Wit P.J.G.M."/>
            <person name="Zhong S."/>
            <person name="Goodwin S.B."/>
            <person name="Grigoriev I.V."/>
        </authorList>
    </citation>
    <scope>NUCLEOTIDE SEQUENCE [LARGE SCALE GENOMIC DNA]</scope>
    <source>
        <strain evidence="3 4">UAMH 10762</strain>
    </source>
</reference>
<dbReference type="eggNOG" id="ENOG502SQ7Q">
    <property type="taxonomic scope" value="Eukaryota"/>
</dbReference>
<dbReference type="GeneID" id="19110981"/>
<dbReference type="EMBL" id="KB445550">
    <property type="protein sequence ID" value="EMD01215.1"/>
    <property type="molecule type" value="Genomic_DNA"/>
</dbReference>
<sequence length="707" mass="80723">MGKTTKTKALKKASRNKARVLLQDILIDKPSSKVKKGSARDIIGNKLYKTELAIVKEPKRHRTKFINWYEPDPPQGHTHVPIGTLELVQRCKAMSLAKGYDVYISNSPMGRGWRTKRDRVSHFIYANGHFFRDEIVAEACEALDYLPTSNGSFVKAITVDEGEPIPTGPADMRYGPLVNSLIQLAEAKREARNAILEFYPNIPEDDLVKLVDRAWQPKNVGFSEQPFFRRIHLAVISHVRHVYTHYDHLLKALGGNENWAFAREMVQKDLLITLITWRDQTEDDVEMLETLEEVINLDSDEDDGMKFDGTNSATSSGEDNDAFMGYNSDMSVQYIESRPVSAGTNPEYDNRIADPQHDPYSEYNNSLVDRPRDRYNRRSMDRAFIDIRQQQGRGSTSGHWSTDGPPQKITFDEAQEVIRLRAEAALRCGVRSEHLPPIAQRLLHPAAGSWIRPPRAPQIPPPPPQALVPPPPPFGVPPLPPPPPPPRDYIPPPPPRDIIAISSDDVPPPPRQEVIAISSSSPPPPAHYYWQPQHDRREEVRHVEPHHTVLEPPWRRNHRVRPVEEPPWRRNSLVWEERQEDVNYAYARPVRYSDNKLAPRHDHQQFDDTNSVSNEYSEEYRPLQYAPAIGHQQQRQHPEAPVGYANPLAIYAPLAEAHRSDGRLYQPPQEAGEEEVAVEMRRVEVQEDEFGRAPGEIEYGGQLLRRM</sequence>
<feature type="region of interest" description="Disordered" evidence="1">
    <location>
        <begin position="449"/>
        <end position="496"/>
    </location>
</feature>
<dbReference type="KEGG" id="bcom:BAUCODRAFT_29660"/>
<protein>
    <recommendedName>
        <fullName evidence="2">DUF2293 domain-containing protein</fullName>
    </recommendedName>
</protein>
<feature type="compositionally biased region" description="Polar residues" evidence="1">
    <location>
        <begin position="389"/>
        <end position="400"/>
    </location>
</feature>
<feature type="compositionally biased region" description="Pro residues" evidence="1">
    <location>
        <begin position="454"/>
        <end position="496"/>
    </location>
</feature>
<accession>M2NNV1</accession>
<evidence type="ECO:0000256" key="1">
    <source>
        <dbReference type="SAM" id="MobiDB-lite"/>
    </source>
</evidence>
<dbReference type="PANTHER" id="PTHR38113:SF1">
    <property type="entry name" value="DUF2293 DOMAIN-CONTAINING PROTEIN"/>
    <property type="match status" value="1"/>
</dbReference>
<evidence type="ECO:0000313" key="4">
    <source>
        <dbReference type="Proteomes" id="UP000011761"/>
    </source>
</evidence>
<feature type="region of interest" description="Disordered" evidence="1">
    <location>
        <begin position="342"/>
        <end position="367"/>
    </location>
</feature>
<organism evidence="3 4">
    <name type="scientific">Baudoinia panamericana (strain UAMH 10762)</name>
    <name type="common">Angels' share fungus</name>
    <name type="synonym">Baudoinia compniacensis (strain UAMH 10762)</name>
    <dbReference type="NCBI Taxonomy" id="717646"/>
    <lineage>
        <taxon>Eukaryota</taxon>
        <taxon>Fungi</taxon>
        <taxon>Dikarya</taxon>
        <taxon>Ascomycota</taxon>
        <taxon>Pezizomycotina</taxon>
        <taxon>Dothideomycetes</taxon>
        <taxon>Dothideomycetidae</taxon>
        <taxon>Mycosphaerellales</taxon>
        <taxon>Teratosphaeriaceae</taxon>
        <taxon>Baudoinia</taxon>
    </lineage>
</organism>
<dbReference type="Proteomes" id="UP000011761">
    <property type="component" value="Unassembled WGS sequence"/>
</dbReference>
<dbReference type="InterPro" id="IPR018744">
    <property type="entry name" value="DUF2293"/>
</dbReference>
<dbReference type="Pfam" id="PF10056">
    <property type="entry name" value="DUF2293"/>
    <property type="match status" value="1"/>
</dbReference>
<name>M2NNV1_BAUPA</name>
<feature type="domain" description="DUF2293" evidence="2">
    <location>
        <begin position="194"/>
        <end position="278"/>
    </location>
</feature>
<evidence type="ECO:0000313" key="3">
    <source>
        <dbReference type="EMBL" id="EMD01215.1"/>
    </source>
</evidence>
<dbReference type="OrthoDB" id="5288828at2759"/>
<dbReference type="RefSeq" id="XP_007672399.1">
    <property type="nucleotide sequence ID" value="XM_007674209.1"/>
</dbReference>
<feature type="region of interest" description="Disordered" evidence="1">
    <location>
        <begin position="389"/>
        <end position="408"/>
    </location>
</feature>